<keyword evidence="7" id="KW-0406">Ion transport</keyword>
<evidence type="ECO:0000256" key="12">
    <source>
        <dbReference type="SAM" id="SignalP"/>
    </source>
</evidence>
<evidence type="ECO:0000313" key="16">
    <source>
        <dbReference type="Proteomes" id="UP000045824"/>
    </source>
</evidence>
<dbReference type="InterPro" id="IPR021570">
    <property type="entry name" value="LamB-type_porin_N_dom"/>
</dbReference>
<reference evidence="14 16" key="1">
    <citation type="submission" date="2015-03" db="EMBL/GenBank/DDBJ databases">
        <authorList>
            <person name="Murphy D."/>
        </authorList>
    </citation>
    <scope>NUCLEOTIDE SEQUENCE [LARGE SCALE GENOMIC DNA]</scope>
    <source>
        <strain evidence="14 16">FCF326</strain>
    </source>
</reference>
<evidence type="ECO:0000256" key="8">
    <source>
        <dbReference type="ARBA" id="ARBA00023114"/>
    </source>
</evidence>
<keyword evidence="5" id="KW-0812">Transmembrane</keyword>
<dbReference type="EMBL" id="CPYI01000014">
    <property type="protein sequence ID" value="CNF16592.1"/>
    <property type="molecule type" value="Genomic_DNA"/>
</dbReference>
<organism evidence="14 16">
    <name type="scientific">Yersinia kristensenii</name>
    <dbReference type="NCBI Taxonomy" id="28152"/>
    <lineage>
        <taxon>Bacteria</taxon>
        <taxon>Pseudomonadati</taxon>
        <taxon>Pseudomonadota</taxon>
        <taxon>Gammaproteobacteria</taxon>
        <taxon>Enterobacterales</taxon>
        <taxon>Yersiniaceae</taxon>
        <taxon>Yersinia</taxon>
    </lineage>
</organism>
<evidence type="ECO:0000256" key="2">
    <source>
        <dbReference type="ARBA" id="ARBA00007055"/>
    </source>
</evidence>
<dbReference type="Gene3D" id="2.40.170.10">
    <property type="entry name" value="Porin, LamB type"/>
    <property type="match status" value="1"/>
</dbReference>
<reference evidence="15 17" key="2">
    <citation type="submission" date="2017-05" db="EMBL/GenBank/DDBJ databases">
        <title>Whole genome sequencing of Yersinia kristensenii.</title>
        <authorList>
            <person name="Campioni F."/>
        </authorList>
    </citation>
    <scope>NUCLEOTIDE SEQUENCE [LARGE SCALE GENOMIC DNA]</scope>
    <source>
        <strain evidence="15 17">CFSAN060538</strain>
    </source>
</reference>
<feature type="domain" description="LamB-type porin N-terminal" evidence="13">
    <location>
        <begin position="29"/>
        <end position="59"/>
    </location>
</feature>
<evidence type="ECO:0000313" key="17">
    <source>
        <dbReference type="Proteomes" id="UP000195840"/>
    </source>
</evidence>
<evidence type="ECO:0000256" key="3">
    <source>
        <dbReference type="ARBA" id="ARBA00022448"/>
    </source>
</evidence>
<evidence type="ECO:0000256" key="11">
    <source>
        <dbReference type="SAM" id="Coils"/>
    </source>
</evidence>
<dbReference type="Pfam" id="PF02264">
    <property type="entry name" value="LamB"/>
    <property type="match status" value="1"/>
</dbReference>
<feature type="chain" id="PRO_5044547103" evidence="12">
    <location>
        <begin position="26"/>
        <end position="532"/>
    </location>
</feature>
<proteinExistence type="inferred from homology"/>
<evidence type="ECO:0000256" key="10">
    <source>
        <dbReference type="ARBA" id="ARBA00023237"/>
    </source>
</evidence>
<dbReference type="PANTHER" id="PTHR38762:SF1">
    <property type="entry name" value="CRYPTIC OUTER MEMBRANE PORIN BGLH-RELATED"/>
    <property type="match status" value="1"/>
</dbReference>
<keyword evidence="6 12" id="KW-0732">Signal</keyword>
<dbReference type="InterPro" id="IPR050286">
    <property type="entry name" value="G_neg_Bact_CarbUptk_Porin"/>
</dbReference>
<dbReference type="AlphaFoldDB" id="A0A0T9LQY1"/>
<dbReference type="EMBL" id="NHOG01000010">
    <property type="protein sequence ID" value="OVZ80644.1"/>
    <property type="molecule type" value="Genomic_DNA"/>
</dbReference>
<dbReference type="GO" id="GO:0015144">
    <property type="term" value="F:carbohydrate transmembrane transporter activity"/>
    <property type="evidence" value="ECO:0007669"/>
    <property type="project" value="TreeGrafter"/>
</dbReference>
<dbReference type="Proteomes" id="UP000195840">
    <property type="component" value="Unassembled WGS sequence"/>
</dbReference>
<evidence type="ECO:0000256" key="9">
    <source>
        <dbReference type="ARBA" id="ARBA00023136"/>
    </source>
</evidence>
<accession>A0A0T9LQY1</accession>
<feature type="coiled-coil region" evidence="11">
    <location>
        <begin position="34"/>
        <end position="61"/>
    </location>
</feature>
<keyword evidence="11" id="KW-0175">Coiled coil</keyword>
<dbReference type="Pfam" id="PF11471">
    <property type="entry name" value="Sugarporin_N"/>
    <property type="match status" value="1"/>
</dbReference>
<evidence type="ECO:0000256" key="7">
    <source>
        <dbReference type="ARBA" id="ARBA00023065"/>
    </source>
</evidence>
<keyword evidence="3" id="KW-0813">Transport</keyword>
<comment type="similarity">
    <text evidence="2">Belongs to the porin LamB (TC 1.B.3) family.</text>
</comment>
<keyword evidence="10" id="KW-0998">Cell outer membrane</keyword>
<dbReference type="GO" id="GO:0015774">
    <property type="term" value="P:polysaccharide transport"/>
    <property type="evidence" value="ECO:0007669"/>
    <property type="project" value="TreeGrafter"/>
</dbReference>
<keyword evidence="17" id="KW-1185">Reference proteome</keyword>
<keyword evidence="9" id="KW-0472">Membrane</keyword>
<dbReference type="RefSeq" id="WP_049558468.1">
    <property type="nucleotide sequence ID" value="NZ_CABHXR010000023.1"/>
</dbReference>
<dbReference type="Proteomes" id="UP000045824">
    <property type="component" value="Unassembled WGS sequence"/>
</dbReference>
<evidence type="ECO:0000256" key="5">
    <source>
        <dbReference type="ARBA" id="ARBA00022692"/>
    </source>
</evidence>
<evidence type="ECO:0000313" key="15">
    <source>
        <dbReference type="EMBL" id="OVZ80644.1"/>
    </source>
</evidence>
<evidence type="ECO:0000313" key="14">
    <source>
        <dbReference type="EMBL" id="CNF16592.1"/>
    </source>
</evidence>
<sequence>MPRYYSRNKIVLGIIAACLSYSTMAAPLSVEQRLALLEKKLSENEQELQKTRSELQQYKTNNTAEVSAKPVNKNDRVLVQQQIPATAGAVNGQPEVQNAALTLDEISRYIKDDFGFNYTGYFRSGWATTPRGGPKSWAIGSLGRFGNEHSGWFDLTLSQRVYNKDGKTAKAVVTMDGNVGQRNNDSWFNDGGDDLLKFSDMYLTTTGFIPGVPEANLWVGRHALQQYELQMLDWKAHKENSASGVGVENLPVGTGKLDIALNRQDLRNCARNTNGSANCNLTDDVNTNSLDFNYHDIPLWDKATLTFRGRYNLANKTSDNKQNERDHDFFDVKDAWLATTVLRQNFDRGAFNEFAFQIANNSIAAGFMNVSDANPDFGRGKYYYGDQDGGTAFRLISQGEAYLLPNVIMANTLVYSQGNNLYDYNTLSGTDFHSIRAVVRPSYIWSEYNQTGVELAYFDQVNKAQNNDYHESGYKATLFHTFKVGTSLLNSRPEIRFYSTYLKVLDSQIDNWTFNDEKKDQLSFGVQAEVWW</sequence>
<evidence type="ECO:0000256" key="1">
    <source>
        <dbReference type="ARBA" id="ARBA00004571"/>
    </source>
</evidence>
<dbReference type="GO" id="GO:0009279">
    <property type="term" value="C:cell outer membrane"/>
    <property type="evidence" value="ECO:0007669"/>
    <property type="project" value="UniProtKB-SubCell"/>
</dbReference>
<gene>
    <name evidence="14" type="primary">lamB_2</name>
    <name evidence="15" type="ORF">CBW52_11240</name>
    <name evidence="14" type="ORF">ERS008491_03202</name>
</gene>
<dbReference type="CDD" id="cd01346">
    <property type="entry name" value="Maltoporin-like"/>
    <property type="match status" value="1"/>
</dbReference>
<feature type="signal peptide" evidence="12">
    <location>
        <begin position="1"/>
        <end position="25"/>
    </location>
</feature>
<dbReference type="InterPro" id="IPR036998">
    <property type="entry name" value="Porin_LamB_sf"/>
</dbReference>
<evidence type="ECO:0000259" key="13">
    <source>
        <dbReference type="Pfam" id="PF11471"/>
    </source>
</evidence>
<dbReference type="SUPFAM" id="SSF56935">
    <property type="entry name" value="Porins"/>
    <property type="match status" value="1"/>
</dbReference>
<dbReference type="GO" id="GO:0006811">
    <property type="term" value="P:monoatomic ion transport"/>
    <property type="evidence" value="ECO:0007669"/>
    <property type="project" value="UniProtKB-KW"/>
</dbReference>
<dbReference type="PANTHER" id="PTHR38762">
    <property type="entry name" value="CRYPTIC OUTER MEMBRANE PORIN BGLH-RELATED"/>
    <property type="match status" value="1"/>
</dbReference>
<name>A0A0T9LQY1_YERKR</name>
<dbReference type="GO" id="GO:0015288">
    <property type="term" value="F:porin activity"/>
    <property type="evidence" value="ECO:0007669"/>
    <property type="project" value="UniProtKB-KW"/>
</dbReference>
<keyword evidence="4" id="KW-1134">Transmembrane beta strand</keyword>
<dbReference type="InterPro" id="IPR003192">
    <property type="entry name" value="Porin_LamB"/>
</dbReference>
<evidence type="ECO:0000256" key="4">
    <source>
        <dbReference type="ARBA" id="ARBA00022452"/>
    </source>
</evidence>
<dbReference type="GO" id="GO:0046930">
    <property type="term" value="C:pore complex"/>
    <property type="evidence" value="ECO:0007669"/>
    <property type="project" value="UniProtKB-KW"/>
</dbReference>
<keyword evidence="8" id="KW-0626">Porin</keyword>
<evidence type="ECO:0000256" key="6">
    <source>
        <dbReference type="ARBA" id="ARBA00022729"/>
    </source>
</evidence>
<comment type="subcellular location">
    <subcellularLocation>
        <location evidence="1">Cell outer membrane</location>
        <topology evidence="1">Multi-pass membrane protein</topology>
    </subcellularLocation>
</comment>
<protein>
    <submittedName>
        <fullName evidence="15">Carbohydrate porin</fullName>
    </submittedName>
    <submittedName>
        <fullName evidence="14">Maltoporin</fullName>
    </submittedName>
</protein>